<dbReference type="EMBL" id="GEDG01002603">
    <property type="protein sequence ID" value="JAP35792.1"/>
    <property type="molecule type" value="Transcribed_RNA"/>
</dbReference>
<keyword evidence="1" id="KW-0732">Signal</keyword>
<evidence type="ECO:0000256" key="1">
    <source>
        <dbReference type="SAM" id="SignalP"/>
    </source>
</evidence>
<name>A0A0V0IUV2_SOLCH</name>
<organism evidence="2">
    <name type="scientific">Solanum chacoense</name>
    <name type="common">Chaco potato</name>
    <dbReference type="NCBI Taxonomy" id="4108"/>
    <lineage>
        <taxon>Eukaryota</taxon>
        <taxon>Viridiplantae</taxon>
        <taxon>Streptophyta</taxon>
        <taxon>Embryophyta</taxon>
        <taxon>Tracheophyta</taxon>
        <taxon>Spermatophyta</taxon>
        <taxon>Magnoliopsida</taxon>
        <taxon>eudicotyledons</taxon>
        <taxon>Gunneridae</taxon>
        <taxon>Pentapetalae</taxon>
        <taxon>asterids</taxon>
        <taxon>lamiids</taxon>
        <taxon>Solanales</taxon>
        <taxon>Solanaceae</taxon>
        <taxon>Solanoideae</taxon>
        <taxon>Solaneae</taxon>
        <taxon>Solanum</taxon>
    </lineage>
</organism>
<sequence>MLVMLFNCISCCPCFCRLACPVKILVERRKIHKLGVEGLFSCLNFCNFGEYLWELIIAKGVRFRMRKSQVWLYLVTFDLVCKLLTI</sequence>
<protein>
    <submittedName>
        <fullName evidence="2">Putative ovule protein</fullName>
    </submittedName>
</protein>
<reference evidence="2" key="1">
    <citation type="submission" date="2015-12" db="EMBL/GenBank/DDBJ databases">
        <title>Gene expression during late stages of embryo sac development: a critical building block for successful pollen-pistil interactions.</title>
        <authorList>
            <person name="Liu Y."/>
            <person name="Joly V."/>
            <person name="Sabar M."/>
            <person name="Matton D.P."/>
        </authorList>
    </citation>
    <scope>NUCLEOTIDE SEQUENCE</scope>
</reference>
<accession>A0A0V0IUV2</accession>
<proteinExistence type="predicted"/>
<feature type="chain" id="PRO_5006866550" evidence="1">
    <location>
        <begin position="17"/>
        <end position="86"/>
    </location>
</feature>
<feature type="signal peptide" evidence="1">
    <location>
        <begin position="1"/>
        <end position="16"/>
    </location>
</feature>
<evidence type="ECO:0000313" key="2">
    <source>
        <dbReference type="EMBL" id="JAP35792.1"/>
    </source>
</evidence>
<dbReference type="AlphaFoldDB" id="A0A0V0IUV2"/>